<proteinExistence type="predicted"/>
<reference evidence="1" key="1">
    <citation type="submission" date="2019-04" db="EMBL/GenBank/DDBJ databases">
        <title>Microbes associate with the intestines of laboratory mice.</title>
        <authorList>
            <person name="Navarre W."/>
            <person name="Wong E."/>
            <person name="Huang K."/>
            <person name="Tropini C."/>
            <person name="Ng K."/>
            <person name="Yu B."/>
        </authorList>
    </citation>
    <scope>NUCLEOTIDE SEQUENCE</scope>
    <source>
        <strain evidence="1">NM72_1-8</strain>
    </source>
</reference>
<dbReference type="Proteomes" id="UP000307720">
    <property type="component" value="Unassembled WGS sequence"/>
</dbReference>
<gene>
    <name evidence="1" type="ORF">E5357_09195</name>
</gene>
<organism evidence="1 2">
    <name type="scientific">Hominisplanchenecus murintestinalis</name>
    <dbReference type="NCBI Taxonomy" id="2941517"/>
    <lineage>
        <taxon>Bacteria</taxon>
        <taxon>Bacillati</taxon>
        <taxon>Bacillota</taxon>
        <taxon>Clostridia</taxon>
        <taxon>Lachnospirales</taxon>
        <taxon>Lachnospiraceae</taxon>
        <taxon>Hominisplanchenecus</taxon>
    </lineage>
</organism>
<dbReference type="EMBL" id="SRZB01000018">
    <property type="protein sequence ID" value="TGX98383.1"/>
    <property type="molecule type" value="Genomic_DNA"/>
</dbReference>
<accession>A0AC61QYY1</accession>
<name>A0AC61QYY1_9FIRM</name>
<sequence>MDMEKWLSALLVLLVLLPSGASCYYVMKNQMKYTLRKTAALFMAVLLPYAFLCSALSVLLRIDVNIILLPSLILFFFPYRCTVTASLPKCLAVYVGVCAVHTFPAQFAYAFDAFLHPASGAADFSVEAAFFRLVLSCLVATAFAQPACGLFFRIIDCLDTPKIWYSTVILSSVFLFFNIAAVPQSYSTLHTGRMFSLFLLLEGCLFAILTAIYVLLYLGTSVILEHAELKEHTQLLEMQARQYRTLQEHMRQTARLRHDFRHSVRLLSSLAEKGDIGSIQTHLATYEVSLAENAPSNYCASAALNALFSHYHEIAVSAGIDTDWHIELPELTPANELDIVSLFGNLIENAIDGCLTVPEGRRYFCLTTEIRHKSSLYIVSTNNFDGRVRKGKDGYRSTKHGGNGIGLAAIAAAAEKYGGSAQASNSGTEFYVDVVLKI</sequence>
<evidence type="ECO:0000313" key="1">
    <source>
        <dbReference type="EMBL" id="TGX98383.1"/>
    </source>
</evidence>
<keyword evidence="2" id="KW-1185">Reference proteome</keyword>
<protein>
    <submittedName>
        <fullName evidence="1">GHKL domain-containing protein</fullName>
    </submittedName>
</protein>
<evidence type="ECO:0000313" key="2">
    <source>
        <dbReference type="Proteomes" id="UP000307720"/>
    </source>
</evidence>
<comment type="caution">
    <text evidence="1">The sequence shown here is derived from an EMBL/GenBank/DDBJ whole genome shotgun (WGS) entry which is preliminary data.</text>
</comment>